<evidence type="ECO:0000313" key="2">
    <source>
        <dbReference type="EMBL" id="TNY17067.1"/>
    </source>
</evidence>
<evidence type="ECO:0000256" key="1">
    <source>
        <dbReference type="SAM" id="MobiDB-lite"/>
    </source>
</evidence>
<protein>
    <submittedName>
        <fullName evidence="2">Uncharacterized protein</fullName>
    </submittedName>
</protein>
<feature type="compositionally biased region" description="Basic residues" evidence="1">
    <location>
        <begin position="183"/>
        <end position="205"/>
    </location>
</feature>
<gene>
    <name evidence="2" type="ORF">DMC30DRAFT_406858</name>
</gene>
<accession>A0A5C5FJT9</accession>
<feature type="region of interest" description="Disordered" evidence="1">
    <location>
        <begin position="81"/>
        <end position="276"/>
    </location>
</feature>
<proteinExistence type="predicted"/>
<feature type="compositionally biased region" description="Low complexity" evidence="1">
    <location>
        <begin position="40"/>
        <end position="57"/>
    </location>
</feature>
<name>A0A5C5FJT9_9BASI</name>
<reference evidence="2 3" key="1">
    <citation type="submission" date="2019-03" db="EMBL/GenBank/DDBJ databases">
        <title>Rhodosporidium diobovatum UCD-FST 08-225 genome sequencing, assembly, and annotation.</title>
        <authorList>
            <person name="Fakankun I.U."/>
            <person name="Fristensky B."/>
            <person name="Levin D.B."/>
        </authorList>
    </citation>
    <scope>NUCLEOTIDE SEQUENCE [LARGE SCALE GENOMIC DNA]</scope>
    <source>
        <strain evidence="2 3">UCD-FST 08-225</strain>
    </source>
</reference>
<evidence type="ECO:0000313" key="3">
    <source>
        <dbReference type="Proteomes" id="UP000311382"/>
    </source>
</evidence>
<dbReference type="EMBL" id="SOZI01000255">
    <property type="protein sequence ID" value="TNY17067.1"/>
    <property type="molecule type" value="Genomic_DNA"/>
</dbReference>
<feature type="compositionally biased region" description="Basic residues" evidence="1">
    <location>
        <begin position="91"/>
        <end position="106"/>
    </location>
</feature>
<feature type="compositionally biased region" description="Low complexity" evidence="1">
    <location>
        <begin position="170"/>
        <end position="182"/>
    </location>
</feature>
<feature type="region of interest" description="Disordered" evidence="1">
    <location>
        <begin position="1"/>
        <end position="21"/>
    </location>
</feature>
<keyword evidence="3" id="KW-1185">Reference proteome</keyword>
<dbReference type="AlphaFoldDB" id="A0A5C5FJT9"/>
<feature type="compositionally biased region" description="Basic residues" evidence="1">
    <location>
        <begin position="159"/>
        <end position="169"/>
    </location>
</feature>
<comment type="caution">
    <text evidence="2">The sequence shown here is derived from an EMBL/GenBank/DDBJ whole genome shotgun (WGS) entry which is preliminary data.</text>
</comment>
<organism evidence="2 3">
    <name type="scientific">Rhodotorula diobovata</name>
    <dbReference type="NCBI Taxonomy" id="5288"/>
    <lineage>
        <taxon>Eukaryota</taxon>
        <taxon>Fungi</taxon>
        <taxon>Dikarya</taxon>
        <taxon>Basidiomycota</taxon>
        <taxon>Pucciniomycotina</taxon>
        <taxon>Microbotryomycetes</taxon>
        <taxon>Sporidiobolales</taxon>
        <taxon>Sporidiobolaceae</taxon>
        <taxon>Rhodotorula</taxon>
    </lineage>
</organism>
<dbReference type="Proteomes" id="UP000311382">
    <property type="component" value="Unassembled WGS sequence"/>
</dbReference>
<feature type="compositionally biased region" description="Basic residues" evidence="1">
    <location>
        <begin position="238"/>
        <end position="253"/>
    </location>
</feature>
<sequence>MRPRARSTVEGCSPASLVSPRTFSSVPISCRHDCRPRTASTVPRRSSRPFTRPSTRPSRPRLLARRPCAPLSTSLLLQSTWPAPALPPTPRRLRPARAWRPLHPRRPPSSPGARRLCLAAPRHAARKSRRCLAAPRHAARKSRRCLAAPLHAARQSRSDRRRRHRRCRSSRNSSSNSNSRLPSRSRRRRRPSHLRHRLPHRLSRHSRTDSRALASRSCGARRCSTRGRPGSTASCVRAGRRRTRRSRRSRSKVTRGLESGRVWCTGARQSPRRRTT</sequence>
<feature type="region of interest" description="Disordered" evidence="1">
    <location>
        <begin position="34"/>
        <end position="61"/>
    </location>
</feature>